<dbReference type="Gene3D" id="3.30.200.20">
    <property type="entry name" value="Phosphorylase Kinase, domain 1"/>
    <property type="match status" value="1"/>
</dbReference>
<keyword evidence="1" id="KW-0175">Coiled coil</keyword>
<dbReference type="GO" id="GO:0004672">
    <property type="term" value="F:protein kinase activity"/>
    <property type="evidence" value="ECO:0007669"/>
    <property type="project" value="InterPro"/>
</dbReference>
<evidence type="ECO:0000259" key="2">
    <source>
        <dbReference type="PROSITE" id="PS50011"/>
    </source>
</evidence>
<dbReference type="AlphaFoldDB" id="A0A7W9WXW5"/>
<dbReference type="CDD" id="cd14014">
    <property type="entry name" value="STKc_PknB_like"/>
    <property type="match status" value="1"/>
</dbReference>
<dbReference type="PROSITE" id="PS00108">
    <property type="entry name" value="PROTEIN_KINASE_ST"/>
    <property type="match status" value="1"/>
</dbReference>
<dbReference type="EMBL" id="JACHBX010000001">
    <property type="protein sequence ID" value="MBB6132841.1"/>
    <property type="molecule type" value="Genomic_DNA"/>
</dbReference>
<dbReference type="SUPFAM" id="SSF56112">
    <property type="entry name" value="Protein kinase-like (PK-like)"/>
    <property type="match status" value="1"/>
</dbReference>
<dbReference type="InterPro" id="IPR000719">
    <property type="entry name" value="Prot_kinase_dom"/>
</dbReference>
<evidence type="ECO:0000313" key="4">
    <source>
        <dbReference type="Proteomes" id="UP000540787"/>
    </source>
</evidence>
<protein>
    <submittedName>
        <fullName evidence="3">Formylglycine-generating enzyme required for sulfatase activity</fullName>
    </submittedName>
</protein>
<dbReference type="RefSeq" id="WP_183551638.1">
    <property type="nucleotide sequence ID" value="NZ_JACHBX010000001.1"/>
</dbReference>
<dbReference type="SMART" id="SM00220">
    <property type="entry name" value="S_TKc"/>
    <property type="match status" value="1"/>
</dbReference>
<keyword evidence="4" id="KW-1185">Reference proteome</keyword>
<dbReference type="InterPro" id="IPR008271">
    <property type="entry name" value="Ser/Thr_kinase_AS"/>
</dbReference>
<dbReference type="PANTHER" id="PTHR23150">
    <property type="entry name" value="SULFATASE MODIFYING FACTOR 1, 2"/>
    <property type="match status" value="1"/>
</dbReference>
<reference evidence="3 4" key="1">
    <citation type="submission" date="2020-08" db="EMBL/GenBank/DDBJ databases">
        <title>The Agave Microbiome: Exploring the role of microbial communities in plant adaptations to desert environments.</title>
        <authorList>
            <person name="Partida-Martinez L.P."/>
        </authorList>
    </citation>
    <scope>NUCLEOTIDE SEQUENCE [LARGE SCALE GENOMIC DNA]</scope>
    <source>
        <strain evidence="3 4">AT3.2</strain>
    </source>
</reference>
<sequence>MQTAIDKIRELRALHDDGLLSRQEFELRKNAILDAAYQPGERPADPDALYDASAPAARPGTEIGLMTGQEIGPQNRRYRLERLIAHGGMGQVWQATDLATHAELGHSAQVALKILPAHATSAASHAKLLIQEATRARRLAHEHIVRVYEWAQDPATSSFFLIMEYLEGEDLDAVLAREGRLPLARVLALLDPVAAALDYAWDRHHLVHRDIKPGNVFVTTKGDVKLLDFGIAARARASGPASKLDAPATSGTAGYRAPEAVIEGRTPESTLDVYAVAVMIHQLLTGVLPGEPGGTVPETLGARQWEVLRGGFGRDPAARPASVHALLAAIRAAAGPSAVEQAAQDARERIEQERVARELAARRAIEAEAAAVVKAQQDEQRRVQLREQQRRERLEAEQARLARKESLRQQLLARRDEEVAKTQAAKEEAARKAAQLKAAAAYLAQQKKAREEAAAGTVNEPVSQERAPDAAAAVAVAVAVADAPAATAPVADTGILRDAFIDGSGSGPAMVLIQTGRFQMGSPEHERRIAMAAGSQKNWIARETPQHWVGIERPFAMGRYPVTVGEWRAFAQASSWQPAGEVDWAAPGFPQTDDHPVVGVTWFDALQYVAWLSAATGKRYRLPSEAEWEYACRAGTKTAFNTGDTIATTQANFDGTFTYNGGPRGEFRHGTTKVDTFAPNAWGLHDMHGNVWEWVQDVVHENYDGAPGDGSAWETGGDQVRRILRGGSWLYNPRYLRSALRNGFSAVLSNDIVGLRVVRELM</sequence>
<dbReference type="InterPro" id="IPR016187">
    <property type="entry name" value="CTDL_fold"/>
</dbReference>
<proteinExistence type="predicted"/>
<feature type="coiled-coil region" evidence="1">
    <location>
        <begin position="343"/>
        <end position="446"/>
    </location>
</feature>
<dbReference type="PANTHER" id="PTHR23150:SF19">
    <property type="entry name" value="FORMYLGLYCINE-GENERATING ENZYME"/>
    <property type="match status" value="1"/>
</dbReference>
<organism evidence="3 4">
    <name type="scientific">Massilia aurea</name>
    <dbReference type="NCBI Taxonomy" id="373040"/>
    <lineage>
        <taxon>Bacteria</taxon>
        <taxon>Pseudomonadati</taxon>
        <taxon>Pseudomonadota</taxon>
        <taxon>Betaproteobacteria</taxon>
        <taxon>Burkholderiales</taxon>
        <taxon>Oxalobacteraceae</taxon>
        <taxon>Telluria group</taxon>
        <taxon>Massilia</taxon>
    </lineage>
</organism>
<gene>
    <name evidence="3" type="ORF">HD842_000952</name>
</gene>
<evidence type="ECO:0000313" key="3">
    <source>
        <dbReference type="EMBL" id="MBB6132841.1"/>
    </source>
</evidence>
<feature type="domain" description="Protein kinase" evidence="2">
    <location>
        <begin position="78"/>
        <end position="373"/>
    </location>
</feature>
<dbReference type="Pfam" id="PF00069">
    <property type="entry name" value="Pkinase"/>
    <property type="match status" value="1"/>
</dbReference>
<dbReference type="InterPro" id="IPR005532">
    <property type="entry name" value="SUMF_dom"/>
</dbReference>
<accession>A0A7W9WXW5</accession>
<dbReference type="InterPro" id="IPR051043">
    <property type="entry name" value="Sulfatase_Mod_Factor_Kinase"/>
</dbReference>
<dbReference type="InterPro" id="IPR042095">
    <property type="entry name" value="SUMF_sf"/>
</dbReference>
<evidence type="ECO:0000256" key="1">
    <source>
        <dbReference type="SAM" id="Coils"/>
    </source>
</evidence>
<dbReference type="Gene3D" id="1.10.510.10">
    <property type="entry name" value="Transferase(Phosphotransferase) domain 1"/>
    <property type="match status" value="1"/>
</dbReference>
<name>A0A7W9WXW5_9BURK</name>
<dbReference type="Pfam" id="PF03781">
    <property type="entry name" value="FGE-sulfatase"/>
    <property type="match status" value="1"/>
</dbReference>
<dbReference type="Gene3D" id="3.90.1580.10">
    <property type="entry name" value="paralog of FGE (formylglycine-generating enzyme)"/>
    <property type="match status" value="1"/>
</dbReference>
<dbReference type="GO" id="GO:0005524">
    <property type="term" value="F:ATP binding"/>
    <property type="evidence" value="ECO:0007669"/>
    <property type="project" value="InterPro"/>
</dbReference>
<dbReference type="InterPro" id="IPR011009">
    <property type="entry name" value="Kinase-like_dom_sf"/>
</dbReference>
<comment type="caution">
    <text evidence="3">The sequence shown here is derived from an EMBL/GenBank/DDBJ whole genome shotgun (WGS) entry which is preliminary data.</text>
</comment>
<dbReference type="PROSITE" id="PS50011">
    <property type="entry name" value="PROTEIN_KINASE_DOM"/>
    <property type="match status" value="1"/>
</dbReference>
<dbReference type="SUPFAM" id="SSF56436">
    <property type="entry name" value="C-type lectin-like"/>
    <property type="match status" value="1"/>
</dbReference>
<dbReference type="Proteomes" id="UP000540787">
    <property type="component" value="Unassembled WGS sequence"/>
</dbReference>
<dbReference type="GO" id="GO:0120147">
    <property type="term" value="F:formylglycine-generating oxidase activity"/>
    <property type="evidence" value="ECO:0007669"/>
    <property type="project" value="TreeGrafter"/>
</dbReference>